<keyword evidence="1" id="KW-0175">Coiled coil</keyword>
<protein>
    <submittedName>
        <fullName evidence="3">Uncharacterized protein</fullName>
    </submittedName>
</protein>
<evidence type="ECO:0000256" key="1">
    <source>
        <dbReference type="SAM" id="Coils"/>
    </source>
</evidence>
<evidence type="ECO:0000256" key="2">
    <source>
        <dbReference type="SAM" id="MobiDB-lite"/>
    </source>
</evidence>
<comment type="caution">
    <text evidence="3">The sequence shown here is derived from an EMBL/GenBank/DDBJ whole genome shotgun (WGS) entry which is preliminary data.</text>
</comment>
<accession>A0A6L2NE31</accession>
<gene>
    <name evidence="3" type="ORF">Tci_056494</name>
</gene>
<reference evidence="3" key="1">
    <citation type="journal article" date="2019" name="Sci. Rep.">
        <title>Draft genome of Tanacetum cinerariifolium, the natural source of mosquito coil.</title>
        <authorList>
            <person name="Yamashiro T."/>
            <person name="Shiraishi A."/>
            <person name="Satake H."/>
            <person name="Nakayama K."/>
        </authorList>
    </citation>
    <scope>NUCLEOTIDE SEQUENCE</scope>
</reference>
<dbReference type="EMBL" id="BKCJ010008911">
    <property type="protein sequence ID" value="GEU84516.1"/>
    <property type="molecule type" value="Genomic_DNA"/>
</dbReference>
<evidence type="ECO:0000313" key="3">
    <source>
        <dbReference type="EMBL" id="GEU84516.1"/>
    </source>
</evidence>
<name>A0A6L2NE31_TANCI</name>
<feature type="region of interest" description="Disordered" evidence="2">
    <location>
        <begin position="1"/>
        <end position="23"/>
    </location>
</feature>
<dbReference type="AlphaFoldDB" id="A0A6L2NE31"/>
<proteinExistence type="predicted"/>
<feature type="coiled-coil region" evidence="1">
    <location>
        <begin position="116"/>
        <end position="155"/>
    </location>
</feature>
<sequence length="215" mass="25097">MLVQPQVHDVDEIEEDEDDHEKVSHLEQYKVAQALEITKLEGQKVRKQEETQVFWFKKVKEDADEDVTLVNVDADIQGRMEEDVTDVKEVNAAKPTVFDDEEVIMTMAQTLIKMKAEKAKILNEQMDKRLQDEEINQAAARERQEKEDLEKAKVRPIFETEYNKVQTFLKCDKDEEPTKKRHAKDTLLQESFKRLRAEVEGREGIAFDHIVVVSL</sequence>
<organism evidence="3">
    <name type="scientific">Tanacetum cinerariifolium</name>
    <name type="common">Dalmatian daisy</name>
    <name type="synonym">Chrysanthemum cinerariifolium</name>
    <dbReference type="NCBI Taxonomy" id="118510"/>
    <lineage>
        <taxon>Eukaryota</taxon>
        <taxon>Viridiplantae</taxon>
        <taxon>Streptophyta</taxon>
        <taxon>Embryophyta</taxon>
        <taxon>Tracheophyta</taxon>
        <taxon>Spermatophyta</taxon>
        <taxon>Magnoliopsida</taxon>
        <taxon>eudicotyledons</taxon>
        <taxon>Gunneridae</taxon>
        <taxon>Pentapetalae</taxon>
        <taxon>asterids</taxon>
        <taxon>campanulids</taxon>
        <taxon>Asterales</taxon>
        <taxon>Asteraceae</taxon>
        <taxon>Asteroideae</taxon>
        <taxon>Anthemideae</taxon>
        <taxon>Anthemidinae</taxon>
        <taxon>Tanacetum</taxon>
    </lineage>
</organism>